<dbReference type="InterPro" id="IPR042112">
    <property type="entry name" value="P_AcTrfase_dom2"/>
</dbReference>
<name>A0A0E3W3U1_9FIRM</name>
<gene>
    <name evidence="10" type="ORF">2495</name>
</gene>
<organism evidence="10 11">
    <name type="scientific">Syntrophomonas zehnderi OL-4</name>
    <dbReference type="NCBI Taxonomy" id="690567"/>
    <lineage>
        <taxon>Bacteria</taxon>
        <taxon>Bacillati</taxon>
        <taxon>Bacillota</taxon>
        <taxon>Clostridia</taxon>
        <taxon>Eubacteriales</taxon>
        <taxon>Syntrophomonadaceae</taxon>
        <taxon>Syntrophomonas</taxon>
    </lineage>
</organism>
<feature type="domain" description="Phosphate acetyl/butaryl transferase" evidence="9">
    <location>
        <begin position="3"/>
        <end position="326"/>
    </location>
</feature>
<evidence type="ECO:0000259" key="9">
    <source>
        <dbReference type="Pfam" id="PF01515"/>
    </source>
</evidence>
<dbReference type="NCBIfam" id="NF007233">
    <property type="entry name" value="PRK09653.1"/>
    <property type="match status" value="1"/>
</dbReference>
<dbReference type="EMBL" id="CGIH01000049">
    <property type="protein sequence ID" value="CFY05003.1"/>
    <property type="molecule type" value="Genomic_DNA"/>
</dbReference>
<dbReference type="Pfam" id="PF01515">
    <property type="entry name" value="PTA_PTB"/>
    <property type="match status" value="1"/>
</dbReference>
<evidence type="ECO:0000256" key="4">
    <source>
        <dbReference type="ARBA" id="ARBA00012707"/>
    </source>
</evidence>
<dbReference type="PANTHER" id="PTHR43356">
    <property type="entry name" value="PHOSPHATE ACETYLTRANSFERASE"/>
    <property type="match status" value="1"/>
</dbReference>
<dbReference type="RefSeq" id="WP_046499800.1">
    <property type="nucleotide sequence ID" value="NZ_CGIH01000049.1"/>
</dbReference>
<dbReference type="EC" id="2.3.1.8" evidence="4"/>
<dbReference type="PIRSF" id="PIRSF000428">
    <property type="entry name" value="P_Ac_trans"/>
    <property type="match status" value="1"/>
</dbReference>
<evidence type="ECO:0000313" key="11">
    <source>
        <dbReference type="Proteomes" id="UP000045545"/>
    </source>
</evidence>
<evidence type="ECO:0000256" key="7">
    <source>
        <dbReference type="ARBA" id="ARBA00023315"/>
    </source>
</evidence>
<reference evidence="10 11" key="1">
    <citation type="submission" date="2015-03" db="EMBL/GenBank/DDBJ databases">
        <authorList>
            <person name="Murphy D."/>
        </authorList>
    </citation>
    <scope>NUCLEOTIDE SEQUENCE [LARGE SCALE GENOMIC DNA]</scope>
    <source>
        <strain evidence="10 11">OL-4</strain>
    </source>
</reference>
<dbReference type="AlphaFoldDB" id="A0A0E3W3U1"/>
<dbReference type="NCBIfam" id="TIGR00651">
    <property type="entry name" value="pta"/>
    <property type="match status" value="1"/>
</dbReference>
<dbReference type="SUPFAM" id="SSF53659">
    <property type="entry name" value="Isocitrate/Isopropylmalate dehydrogenase-like"/>
    <property type="match status" value="1"/>
</dbReference>
<comment type="similarity">
    <text evidence="3">Belongs to the phosphate acetyltransferase and butyryltransferase family.</text>
</comment>
<evidence type="ECO:0000256" key="8">
    <source>
        <dbReference type="ARBA" id="ARBA00031108"/>
    </source>
</evidence>
<evidence type="ECO:0000256" key="6">
    <source>
        <dbReference type="ARBA" id="ARBA00022679"/>
    </source>
</evidence>
<dbReference type="InterPro" id="IPR002505">
    <property type="entry name" value="PTA_PTB"/>
</dbReference>
<dbReference type="OrthoDB" id="9805787at2"/>
<keyword evidence="7" id="KW-0012">Acyltransferase</keyword>
<sequence>MSLLAEIKEKASQKGKTVVLPEGTEERTLMAVKEIVDAKIARPILLGNEGEIKDLAGKVGADLSGAEIIDPVKAPFFDDFVQAFYEMRKSKGVDLDKAKAAMLDPLFFASMMVQMGKADGEVAGAENTTGNVLRPALQIIKTAPGISAVSGSFIMIVPNCEFGEQGIFVFADCAVTPMPTAAQLAEFAKTSSETAIKLCGIKEPKVGMLSFSTKGSASHEVVDKVVEATNIAKERFPELAVDGELQADAAMVPKVGSSKAPGSLVAGQCNVLVFPDLQAGNIGYKLVQRLAKAEAIGPILQGMAKPVNDLSRGCSVEDIVNTVAMVVMQA</sequence>
<dbReference type="Proteomes" id="UP000045545">
    <property type="component" value="Unassembled WGS sequence"/>
</dbReference>
<evidence type="ECO:0000313" key="10">
    <source>
        <dbReference type="EMBL" id="CFY05003.1"/>
    </source>
</evidence>
<protein>
    <recommendedName>
        <fullName evidence="5">Phosphate acetyltransferase</fullName>
        <ecNumber evidence="4">2.3.1.8</ecNumber>
    </recommendedName>
    <alternativeName>
        <fullName evidence="8">Phosphotransacetylase</fullName>
    </alternativeName>
</protein>
<dbReference type="Gene3D" id="3.40.50.10750">
    <property type="entry name" value="Isocitrate/Isopropylmalate dehydrogenase-like"/>
    <property type="match status" value="1"/>
</dbReference>
<evidence type="ECO:0000256" key="2">
    <source>
        <dbReference type="ARBA" id="ARBA00004989"/>
    </source>
</evidence>
<comment type="catalytic activity">
    <reaction evidence="1">
        <text>acetyl-CoA + phosphate = acetyl phosphate + CoA</text>
        <dbReference type="Rhea" id="RHEA:19521"/>
        <dbReference type="ChEBI" id="CHEBI:22191"/>
        <dbReference type="ChEBI" id="CHEBI:43474"/>
        <dbReference type="ChEBI" id="CHEBI:57287"/>
        <dbReference type="ChEBI" id="CHEBI:57288"/>
        <dbReference type="EC" id="2.3.1.8"/>
    </reaction>
</comment>
<dbReference type="PANTHER" id="PTHR43356:SF3">
    <property type="entry name" value="PHOSPHATE ACETYLTRANSFERASE"/>
    <property type="match status" value="1"/>
</dbReference>
<comment type="pathway">
    <text evidence="2">Metabolic intermediate biosynthesis; acetyl-CoA biosynthesis; acetyl-CoA from acetate: step 2/2.</text>
</comment>
<evidence type="ECO:0000256" key="1">
    <source>
        <dbReference type="ARBA" id="ARBA00000705"/>
    </source>
</evidence>
<dbReference type="InterPro" id="IPR012147">
    <property type="entry name" value="P_Ac_Bu_trans"/>
</dbReference>
<proteinExistence type="inferred from homology"/>
<dbReference type="InterPro" id="IPR004614">
    <property type="entry name" value="P_AcTrfase"/>
</dbReference>
<dbReference type="InterPro" id="IPR042113">
    <property type="entry name" value="P_AcTrfase_dom1"/>
</dbReference>
<dbReference type="Gene3D" id="3.40.50.10950">
    <property type="match status" value="1"/>
</dbReference>
<dbReference type="GO" id="GO:0008959">
    <property type="term" value="F:phosphate acetyltransferase activity"/>
    <property type="evidence" value="ECO:0007669"/>
    <property type="project" value="UniProtKB-EC"/>
</dbReference>
<accession>A0A0E3W3U1</accession>
<evidence type="ECO:0000256" key="3">
    <source>
        <dbReference type="ARBA" id="ARBA00005656"/>
    </source>
</evidence>
<keyword evidence="11" id="KW-1185">Reference proteome</keyword>
<dbReference type="InterPro" id="IPR050500">
    <property type="entry name" value="Phos_Acetyltrans/Butyryltrans"/>
</dbReference>
<keyword evidence="6 10" id="KW-0808">Transferase</keyword>
<evidence type="ECO:0000256" key="5">
    <source>
        <dbReference type="ARBA" id="ARBA00021528"/>
    </source>
</evidence>
<dbReference type="STRING" id="690567.2495"/>